<dbReference type="GO" id="GO:0051865">
    <property type="term" value="P:protein autoubiquitination"/>
    <property type="evidence" value="ECO:0007669"/>
    <property type="project" value="TreeGrafter"/>
</dbReference>
<dbReference type="OrthoDB" id="66510at2759"/>
<dbReference type="Proteomes" id="UP001165083">
    <property type="component" value="Unassembled WGS sequence"/>
</dbReference>
<dbReference type="GO" id="GO:0061630">
    <property type="term" value="F:ubiquitin protein ligase activity"/>
    <property type="evidence" value="ECO:0007669"/>
    <property type="project" value="TreeGrafter"/>
</dbReference>
<dbReference type="GO" id="GO:0031624">
    <property type="term" value="F:ubiquitin conjugating enzyme binding"/>
    <property type="evidence" value="ECO:0007669"/>
    <property type="project" value="TreeGrafter"/>
</dbReference>
<dbReference type="GO" id="GO:0005829">
    <property type="term" value="C:cytosol"/>
    <property type="evidence" value="ECO:0007669"/>
    <property type="project" value="TreeGrafter"/>
</dbReference>
<evidence type="ECO:0000256" key="1">
    <source>
        <dbReference type="SAM" id="Coils"/>
    </source>
</evidence>
<evidence type="ECO:0000313" key="4">
    <source>
        <dbReference type="Proteomes" id="UP001165083"/>
    </source>
</evidence>
<dbReference type="EMBL" id="BSXW01000074">
    <property type="protein sequence ID" value="GMF11416.1"/>
    <property type="molecule type" value="Genomic_DNA"/>
</dbReference>
<dbReference type="GO" id="GO:0005634">
    <property type="term" value="C:nucleus"/>
    <property type="evidence" value="ECO:0007669"/>
    <property type="project" value="TreeGrafter"/>
</dbReference>
<dbReference type="AlphaFoldDB" id="A0A9W6TBG9"/>
<comment type="caution">
    <text evidence="3">The sequence shown here is derived from an EMBL/GenBank/DDBJ whole genome shotgun (WGS) entry which is preliminary data.</text>
</comment>
<keyword evidence="4" id="KW-1185">Reference proteome</keyword>
<dbReference type="GO" id="GO:0043161">
    <property type="term" value="P:proteasome-mediated ubiquitin-dependent protein catabolic process"/>
    <property type="evidence" value="ECO:0007669"/>
    <property type="project" value="TreeGrafter"/>
</dbReference>
<dbReference type="GO" id="GO:0030332">
    <property type="term" value="F:cyclin binding"/>
    <property type="evidence" value="ECO:0007669"/>
    <property type="project" value="TreeGrafter"/>
</dbReference>
<dbReference type="GO" id="GO:0000209">
    <property type="term" value="P:protein polyubiquitination"/>
    <property type="evidence" value="ECO:0007669"/>
    <property type="project" value="TreeGrafter"/>
</dbReference>
<organism evidence="3 4">
    <name type="scientific">Phytophthora lilii</name>
    <dbReference type="NCBI Taxonomy" id="2077276"/>
    <lineage>
        <taxon>Eukaryota</taxon>
        <taxon>Sar</taxon>
        <taxon>Stramenopiles</taxon>
        <taxon>Oomycota</taxon>
        <taxon>Peronosporomycetes</taxon>
        <taxon>Peronosporales</taxon>
        <taxon>Peronosporaceae</taxon>
        <taxon>Phytophthora</taxon>
    </lineage>
</organism>
<dbReference type="PANTHER" id="PTHR31531:SF2">
    <property type="entry name" value="E3 UBIQUITIN-PROTEIN LIGASE E3D"/>
    <property type="match status" value="1"/>
</dbReference>
<dbReference type="GO" id="GO:0000151">
    <property type="term" value="C:ubiquitin ligase complex"/>
    <property type="evidence" value="ECO:0007669"/>
    <property type="project" value="TreeGrafter"/>
</dbReference>
<gene>
    <name evidence="3" type="ORF">Plil01_000212200</name>
</gene>
<evidence type="ECO:0000313" key="3">
    <source>
        <dbReference type="EMBL" id="GMF11416.1"/>
    </source>
</evidence>
<dbReference type="PANTHER" id="PTHR31531">
    <property type="entry name" value="E3 UBIQUITIN-PROTEIN LIGASE E3D FAMILY MEMBER"/>
    <property type="match status" value="1"/>
</dbReference>
<reference evidence="3" key="1">
    <citation type="submission" date="2023-04" db="EMBL/GenBank/DDBJ databases">
        <title>Phytophthora lilii NBRC 32176.</title>
        <authorList>
            <person name="Ichikawa N."/>
            <person name="Sato H."/>
            <person name="Tonouchi N."/>
        </authorList>
    </citation>
    <scope>NUCLEOTIDE SEQUENCE</scope>
    <source>
        <strain evidence="3">NBRC 32176</strain>
    </source>
</reference>
<keyword evidence="1" id="KW-0175">Coiled coil</keyword>
<feature type="region of interest" description="Disordered" evidence="2">
    <location>
        <begin position="402"/>
        <end position="421"/>
    </location>
</feature>
<name>A0A9W6TBG9_9STRA</name>
<accession>A0A9W6TBG9</accession>
<feature type="coiled-coil region" evidence="1">
    <location>
        <begin position="5"/>
        <end position="53"/>
    </location>
</feature>
<proteinExistence type="predicted"/>
<dbReference type="Pfam" id="PF09814">
    <property type="entry name" value="HECT_2"/>
    <property type="match status" value="1"/>
</dbReference>
<dbReference type="InterPro" id="IPR019193">
    <property type="entry name" value="UBQ-conj_enz_E2-bd_prot"/>
</dbReference>
<protein>
    <submittedName>
        <fullName evidence="3">Unnamed protein product</fullName>
    </submittedName>
</protein>
<evidence type="ECO:0000256" key="2">
    <source>
        <dbReference type="SAM" id="MobiDB-lite"/>
    </source>
</evidence>
<dbReference type="GO" id="GO:0006513">
    <property type="term" value="P:protein monoubiquitination"/>
    <property type="evidence" value="ECO:0007669"/>
    <property type="project" value="TreeGrafter"/>
</dbReference>
<sequence length="511" mass="56482">METEAAALLAELRAAQEEHERALAAANQVRDTLDRARKEYEEARAAEQAGEEALARAAEGLAQSLESLNVAEASGSDLPVIEDSLVEYHANIGCYQCYLFLDAHRREDERRQTSTVSTFDVGQLGVRVEFPRVEITYSPGKNAETRGEDEQDASVVWSTEIERNVDVSQCVVEDKGDHWYLRLPIRPSDKQPLGGFSSFTQVSAAELRPESYGVVVCRGCSAVLLGGEKRADIEKVLPLPSANWMDMFDFWGAGIGAFEHIPRDDIHAQRRRVLVGESYVLLHASDFVNEATVPVHEDEAAVAPGDNAKEEREWLPLACAACAERVGLCSVEQSETIRLHKHLIGARRRSGTTAENVKEKENENVFGKYTIDSIVSAKLLEMADSDGIFRFILTSSSDQHDHDSACCEGSSHPAPVTTSGTGASSNELQLQLLSWETMIRQKESTKFRRVLKVLYGRRQPAPAIPNLLPSHTVTLPPAMCSAITQRLEISSTLLPLSLRSFNRMRVGYLFA</sequence>